<organism evidence="1 2">
    <name type="scientific">Sphenostylis stenocarpa</name>
    <dbReference type="NCBI Taxonomy" id="92480"/>
    <lineage>
        <taxon>Eukaryota</taxon>
        <taxon>Viridiplantae</taxon>
        <taxon>Streptophyta</taxon>
        <taxon>Embryophyta</taxon>
        <taxon>Tracheophyta</taxon>
        <taxon>Spermatophyta</taxon>
        <taxon>Magnoliopsida</taxon>
        <taxon>eudicotyledons</taxon>
        <taxon>Gunneridae</taxon>
        <taxon>Pentapetalae</taxon>
        <taxon>rosids</taxon>
        <taxon>fabids</taxon>
        <taxon>Fabales</taxon>
        <taxon>Fabaceae</taxon>
        <taxon>Papilionoideae</taxon>
        <taxon>50 kb inversion clade</taxon>
        <taxon>NPAAA clade</taxon>
        <taxon>indigoferoid/millettioid clade</taxon>
        <taxon>Phaseoleae</taxon>
        <taxon>Sphenostylis</taxon>
    </lineage>
</organism>
<reference evidence="1" key="1">
    <citation type="submission" date="2023-10" db="EMBL/GenBank/DDBJ databases">
        <authorList>
            <person name="Domelevo Entfellner J.-B."/>
        </authorList>
    </citation>
    <scope>NUCLEOTIDE SEQUENCE</scope>
</reference>
<dbReference type="AlphaFoldDB" id="A0AA86STB6"/>
<accession>A0AA86STB6</accession>
<gene>
    <name evidence="1" type="ORF">AYBTSS11_LOCUS20266</name>
</gene>
<protein>
    <submittedName>
        <fullName evidence="1">Uncharacterized protein</fullName>
    </submittedName>
</protein>
<evidence type="ECO:0000313" key="1">
    <source>
        <dbReference type="EMBL" id="CAJ1964352.1"/>
    </source>
</evidence>
<evidence type="ECO:0000313" key="2">
    <source>
        <dbReference type="Proteomes" id="UP001189624"/>
    </source>
</evidence>
<sequence>MVAQVLRVGLWMSKVESPPAERPSDTSHGLEHVDKCGKVSIVFRLLEISVKKAGYTGSIFVEGDVSHGLWVFGRHETWVLIQQAHSLQW</sequence>
<name>A0AA86STB6_9FABA</name>
<dbReference type="Gramene" id="rna-AYBTSS11_LOCUS20266">
    <property type="protein sequence ID" value="CAJ1964352.1"/>
    <property type="gene ID" value="gene-AYBTSS11_LOCUS20266"/>
</dbReference>
<dbReference type="EMBL" id="OY731403">
    <property type="protein sequence ID" value="CAJ1964352.1"/>
    <property type="molecule type" value="Genomic_DNA"/>
</dbReference>
<proteinExistence type="predicted"/>
<keyword evidence="2" id="KW-1185">Reference proteome</keyword>
<dbReference type="Proteomes" id="UP001189624">
    <property type="component" value="Chromosome 6"/>
</dbReference>